<keyword evidence="2" id="KW-1185">Reference proteome</keyword>
<dbReference type="STRING" id="1123269.NX02_19175"/>
<evidence type="ECO:0000313" key="1">
    <source>
        <dbReference type="EMBL" id="AHE55499.1"/>
    </source>
</evidence>
<protein>
    <submittedName>
        <fullName evidence="1">Uncharacterized protein</fullName>
    </submittedName>
</protein>
<name>W0AC93_9SPHN</name>
<reference evidence="1 2" key="1">
    <citation type="submission" date="2013-07" db="EMBL/GenBank/DDBJ databases">
        <title>Completed genome of Sphingomonas sanxanigenens NX02.</title>
        <authorList>
            <person name="Ma T."/>
            <person name="Huang H."/>
            <person name="Wu M."/>
            <person name="Li X."/>
            <person name="Li G."/>
        </authorList>
    </citation>
    <scope>NUCLEOTIDE SEQUENCE [LARGE SCALE GENOMIC DNA]</scope>
    <source>
        <strain evidence="1 2">NX02</strain>
    </source>
</reference>
<dbReference type="Proteomes" id="UP000018851">
    <property type="component" value="Chromosome"/>
</dbReference>
<dbReference type="AlphaFoldDB" id="W0AC93"/>
<gene>
    <name evidence="1" type="ORF">NX02_19175</name>
</gene>
<accession>W0AC93</accession>
<dbReference type="EMBL" id="CP006644">
    <property type="protein sequence ID" value="AHE55499.1"/>
    <property type="molecule type" value="Genomic_DNA"/>
</dbReference>
<dbReference type="HOGENOM" id="CLU_3317178_0_0_5"/>
<dbReference type="PATRIC" id="fig|1123269.5.peg.3753"/>
<evidence type="ECO:0000313" key="2">
    <source>
        <dbReference type="Proteomes" id="UP000018851"/>
    </source>
</evidence>
<organism evidence="1 2">
    <name type="scientific">Sphingomonas sanxanigenens DSM 19645 = NX02</name>
    <dbReference type="NCBI Taxonomy" id="1123269"/>
    <lineage>
        <taxon>Bacteria</taxon>
        <taxon>Pseudomonadati</taxon>
        <taxon>Pseudomonadota</taxon>
        <taxon>Alphaproteobacteria</taxon>
        <taxon>Sphingomonadales</taxon>
        <taxon>Sphingomonadaceae</taxon>
        <taxon>Sphingomonas</taxon>
    </lineage>
</organism>
<proteinExistence type="predicted"/>
<sequence length="39" mass="4155">MATAPDRIALAHPDRRCGLPPYLESKTILLAGEPAKLAP</sequence>
<dbReference type="KEGG" id="ssan:NX02_19175"/>